<proteinExistence type="predicted"/>
<evidence type="ECO:0000313" key="2">
    <source>
        <dbReference type="EMBL" id="KAK3260266.1"/>
    </source>
</evidence>
<keyword evidence="3" id="KW-1185">Reference proteome</keyword>
<organism evidence="2 3">
    <name type="scientific">Cymbomonas tetramitiformis</name>
    <dbReference type="NCBI Taxonomy" id="36881"/>
    <lineage>
        <taxon>Eukaryota</taxon>
        <taxon>Viridiplantae</taxon>
        <taxon>Chlorophyta</taxon>
        <taxon>Pyramimonadophyceae</taxon>
        <taxon>Pyramimonadales</taxon>
        <taxon>Pyramimonadaceae</taxon>
        <taxon>Cymbomonas</taxon>
    </lineage>
</organism>
<gene>
    <name evidence="2" type="ORF">CYMTET_30773</name>
</gene>
<evidence type="ECO:0000256" key="1">
    <source>
        <dbReference type="SAM" id="MobiDB-lite"/>
    </source>
</evidence>
<dbReference type="AlphaFoldDB" id="A0AAE0KTK5"/>
<sequence>MLQTRLYEVLKPVAHAFTTGDLKSKLEKGTGKEESAAQRLAKAGSSRNQDEGGPKFSTYKGRDVTAQAPKGPEVNKELLSEFSAVNSRNITEEMFQALSDIVDKVLEKQIDSVEAAKKHQESEDSVET</sequence>
<evidence type="ECO:0000313" key="3">
    <source>
        <dbReference type="Proteomes" id="UP001190700"/>
    </source>
</evidence>
<comment type="caution">
    <text evidence="2">The sequence shown here is derived from an EMBL/GenBank/DDBJ whole genome shotgun (WGS) entry which is preliminary data.</text>
</comment>
<dbReference type="Proteomes" id="UP001190700">
    <property type="component" value="Unassembled WGS sequence"/>
</dbReference>
<dbReference type="EMBL" id="LGRX02017942">
    <property type="protein sequence ID" value="KAK3260266.1"/>
    <property type="molecule type" value="Genomic_DNA"/>
</dbReference>
<name>A0AAE0KTK5_9CHLO</name>
<reference evidence="2 3" key="1">
    <citation type="journal article" date="2015" name="Genome Biol. Evol.">
        <title>Comparative Genomics of a Bacterivorous Green Alga Reveals Evolutionary Causalities and Consequences of Phago-Mixotrophic Mode of Nutrition.</title>
        <authorList>
            <person name="Burns J.A."/>
            <person name="Paasch A."/>
            <person name="Narechania A."/>
            <person name="Kim E."/>
        </authorList>
    </citation>
    <scope>NUCLEOTIDE SEQUENCE [LARGE SCALE GENOMIC DNA]</scope>
    <source>
        <strain evidence="2 3">PLY_AMNH</strain>
    </source>
</reference>
<feature type="compositionally biased region" description="Basic and acidic residues" evidence="1">
    <location>
        <begin position="22"/>
        <end position="36"/>
    </location>
</feature>
<accession>A0AAE0KTK5</accession>
<protein>
    <submittedName>
        <fullName evidence="2">Uncharacterized protein</fullName>
    </submittedName>
</protein>
<feature type="region of interest" description="Disordered" evidence="1">
    <location>
        <begin position="21"/>
        <end position="73"/>
    </location>
</feature>